<sequence>MPARLGWHQTPGGFMTQPAQPPLDFLTLTVFAGRLYAINRAGQPMPLYVYAPLRQAYAGHYDVPLAPQWPPYTADFVAQYVPMPVLTPEQLPDTLEADITQQARTGDPERPWNQMVYRSWPLYYVPGLDASGTNDAQPAMFEPARDGMDPPMVQNSDQKDTLDDGDPGWPPGVWGP</sequence>
<evidence type="ECO:0000313" key="3">
    <source>
        <dbReference type="Proteomes" id="UP000197208"/>
    </source>
</evidence>
<dbReference type="EMBL" id="NHMK01000002">
    <property type="protein sequence ID" value="OWL99183.1"/>
    <property type="molecule type" value="Genomic_DNA"/>
</dbReference>
<dbReference type="Proteomes" id="UP000197208">
    <property type="component" value="Unassembled WGS sequence"/>
</dbReference>
<protein>
    <submittedName>
        <fullName evidence="2">Uncharacterized protein</fullName>
    </submittedName>
</protein>
<dbReference type="AlphaFoldDB" id="A0A246BU51"/>
<accession>A0A246BU51</accession>
<name>A0A246BU51_9DEIO</name>
<evidence type="ECO:0000313" key="2">
    <source>
        <dbReference type="EMBL" id="OWL99183.1"/>
    </source>
</evidence>
<proteinExistence type="predicted"/>
<evidence type="ECO:0000256" key="1">
    <source>
        <dbReference type="SAM" id="MobiDB-lite"/>
    </source>
</evidence>
<feature type="region of interest" description="Disordered" evidence="1">
    <location>
        <begin position="134"/>
        <end position="176"/>
    </location>
</feature>
<reference evidence="2 3" key="1">
    <citation type="submission" date="2017-05" db="EMBL/GenBank/DDBJ databases">
        <title>De novo genome assembly of Deniococcus indicus strain DR1.</title>
        <authorList>
            <person name="Chauhan D."/>
            <person name="Yennamalli R.M."/>
            <person name="Priyadarshini R."/>
        </authorList>
    </citation>
    <scope>NUCLEOTIDE SEQUENCE [LARGE SCALE GENOMIC DNA]</scope>
    <source>
        <strain evidence="2 3">DR1</strain>
    </source>
</reference>
<comment type="caution">
    <text evidence="2">The sequence shown here is derived from an EMBL/GenBank/DDBJ whole genome shotgun (WGS) entry which is preliminary data.</text>
</comment>
<keyword evidence="3" id="KW-1185">Reference proteome</keyword>
<gene>
    <name evidence="2" type="ORF">CBQ26_00215</name>
</gene>
<organism evidence="2 3">
    <name type="scientific">Deinococcus indicus</name>
    <dbReference type="NCBI Taxonomy" id="223556"/>
    <lineage>
        <taxon>Bacteria</taxon>
        <taxon>Thermotogati</taxon>
        <taxon>Deinococcota</taxon>
        <taxon>Deinococci</taxon>
        <taxon>Deinococcales</taxon>
        <taxon>Deinococcaceae</taxon>
        <taxon>Deinococcus</taxon>
    </lineage>
</organism>